<evidence type="ECO:0000256" key="12">
    <source>
        <dbReference type="SAM" id="SignalP"/>
    </source>
</evidence>
<evidence type="ECO:0000256" key="4">
    <source>
        <dbReference type="ARBA" id="ARBA00022692"/>
    </source>
</evidence>
<feature type="domain" description="TonB-dependent receptor plug" evidence="14">
    <location>
        <begin position="46"/>
        <end position="151"/>
    </location>
</feature>
<keyword evidence="2 10" id="KW-0813">Transport</keyword>
<evidence type="ECO:0000256" key="3">
    <source>
        <dbReference type="ARBA" id="ARBA00022452"/>
    </source>
</evidence>
<dbReference type="Pfam" id="PF07715">
    <property type="entry name" value="Plug"/>
    <property type="match status" value="1"/>
</dbReference>
<feature type="signal peptide" evidence="12">
    <location>
        <begin position="1"/>
        <end position="22"/>
    </location>
</feature>
<keyword evidence="7 11" id="KW-0798">TonB box</keyword>
<evidence type="ECO:0000256" key="8">
    <source>
        <dbReference type="ARBA" id="ARBA00023136"/>
    </source>
</evidence>
<evidence type="ECO:0000256" key="9">
    <source>
        <dbReference type="ARBA" id="ARBA00023237"/>
    </source>
</evidence>
<evidence type="ECO:0000259" key="14">
    <source>
        <dbReference type="Pfam" id="PF07715"/>
    </source>
</evidence>
<dbReference type="InterPro" id="IPR036942">
    <property type="entry name" value="Beta-barrel_TonB_sf"/>
</dbReference>
<comment type="subcellular location">
    <subcellularLocation>
        <location evidence="1 10">Cell outer membrane</location>
        <topology evidence="1 10">Multi-pass membrane protein</topology>
    </subcellularLocation>
</comment>
<dbReference type="Proteomes" id="UP000198599">
    <property type="component" value="Unassembled WGS sequence"/>
</dbReference>
<dbReference type="InterPro" id="IPR012910">
    <property type="entry name" value="Plug_dom"/>
</dbReference>
<evidence type="ECO:0000313" key="16">
    <source>
        <dbReference type="Proteomes" id="UP000198599"/>
    </source>
</evidence>
<protein>
    <submittedName>
        <fullName evidence="15">Vitamin B12 transporter</fullName>
    </submittedName>
</protein>
<dbReference type="PANTHER" id="PTHR30069">
    <property type="entry name" value="TONB-DEPENDENT OUTER MEMBRANE RECEPTOR"/>
    <property type="match status" value="1"/>
</dbReference>
<dbReference type="PANTHER" id="PTHR30069:SF53">
    <property type="entry name" value="COLICIN I RECEPTOR-RELATED"/>
    <property type="match status" value="1"/>
</dbReference>
<dbReference type="GO" id="GO:0009279">
    <property type="term" value="C:cell outer membrane"/>
    <property type="evidence" value="ECO:0007669"/>
    <property type="project" value="UniProtKB-SubCell"/>
</dbReference>
<gene>
    <name evidence="15" type="ORF">SAMN04487859_1502</name>
</gene>
<dbReference type="Pfam" id="PF00593">
    <property type="entry name" value="TonB_dep_Rec_b-barrel"/>
    <property type="match status" value="1"/>
</dbReference>
<evidence type="ECO:0000256" key="1">
    <source>
        <dbReference type="ARBA" id="ARBA00004571"/>
    </source>
</evidence>
<keyword evidence="3 10" id="KW-1134">Transmembrane beta strand</keyword>
<dbReference type="RefSeq" id="WP_177193945.1">
    <property type="nucleotide sequence ID" value="NZ_FOVP01000050.1"/>
</dbReference>
<dbReference type="EMBL" id="FOVP01000050">
    <property type="protein sequence ID" value="SFO42296.1"/>
    <property type="molecule type" value="Genomic_DNA"/>
</dbReference>
<dbReference type="GO" id="GO:0006811">
    <property type="term" value="P:monoatomic ion transport"/>
    <property type="evidence" value="ECO:0007669"/>
    <property type="project" value="UniProtKB-KW"/>
</dbReference>
<dbReference type="SUPFAM" id="SSF56935">
    <property type="entry name" value="Porins"/>
    <property type="match status" value="1"/>
</dbReference>
<evidence type="ECO:0000256" key="2">
    <source>
        <dbReference type="ARBA" id="ARBA00022448"/>
    </source>
</evidence>
<dbReference type="AlphaFoldDB" id="A0A1I5H2N2"/>
<evidence type="ECO:0000256" key="11">
    <source>
        <dbReference type="RuleBase" id="RU003357"/>
    </source>
</evidence>
<dbReference type="Gene3D" id="2.40.170.20">
    <property type="entry name" value="TonB-dependent receptor, beta-barrel domain"/>
    <property type="match status" value="1"/>
</dbReference>
<feature type="chain" id="PRO_5011722510" evidence="12">
    <location>
        <begin position="23"/>
        <end position="610"/>
    </location>
</feature>
<accession>A0A1I5H2N2</accession>
<reference evidence="16" key="1">
    <citation type="submission" date="2016-10" db="EMBL/GenBank/DDBJ databases">
        <authorList>
            <person name="Varghese N."/>
            <person name="Submissions S."/>
        </authorList>
    </citation>
    <scope>NUCLEOTIDE SEQUENCE [LARGE SCALE GENOMIC DNA]</scope>
    <source>
        <strain evidence="16">DSM 28463</strain>
    </source>
</reference>
<organism evidence="15 16">
    <name type="scientific">Roseovarius lutimaris</name>
    <dbReference type="NCBI Taxonomy" id="1005928"/>
    <lineage>
        <taxon>Bacteria</taxon>
        <taxon>Pseudomonadati</taxon>
        <taxon>Pseudomonadota</taxon>
        <taxon>Alphaproteobacteria</taxon>
        <taxon>Rhodobacterales</taxon>
        <taxon>Roseobacteraceae</taxon>
        <taxon>Roseovarius</taxon>
    </lineage>
</organism>
<keyword evidence="5 12" id="KW-0732">Signal</keyword>
<dbReference type="STRING" id="1005928.SAMN04487859_1502"/>
<proteinExistence type="inferred from homology"/>
<evidence type="ECO:0000256" key="7">
    <source>
        <dbReference type="ARBA" id="ARBA00023077"/>
    </source>
</evidence>
<keyword evidence="9 10" id="KW-0998">Cell outer membrane</keyword>
<evidence type="ECO:0000256" key="6">
    <source>
        <dbReference type="ARBA" id="ARBA00023065"/>
    </source>
</evidence>
<dbReference type="InterPro" id="IPR039426">
    <property type="entry name" value="TonB-dep_rcpt-like"/>
</dbReference>
<comment type="similarity">
    <text evidence="10 11">Belongs to the TonB-dependent receptor family.</text>
</comment>
<keyword evidence="8 10" id="KW-0472">Membrane</keyword>
<evidence type="ECO:0000256" key="10">
    <source>
        <dbReference type="PROSITE-ProRule" id="PRU01360"/>
    </source>
</evidence>
<keyword evidence="6" id="KW-0406">Ion transport</keyword>
<evidence type="ECO:0000259" key="13">
    <source>
        <dbReference type="Pfam" id="PF00593"/>
    </source>
</evidence>
<name>A0A1I5H2N2_9RHOB</name>
<dbReference type="CDD" id="cd01347">
    <property type="entry name" value="ligand_gated_channel"/>
    <property type="match status" value="1"/>
</dbReference>
<dbReference type="PROSITE" id="PS52016">
    <property type="entry name" value="TONB_DEPENDENT_REC_3"/>
    <property type="match status" value="1"/>
</dbReference>
<keyword evidence="16" id="KW-1185">Reference proteome</keyword>
<dbReference type="InterPro" id="IPR037066">
    <property type="entry name" value="Plug_dom_sf"/>
</dbReference>
<dbReference type="GO" id="GO:0015889">
    <property type="term" value="P:cobalamin transport"/>
    <property type="evidence" value="ECO:0007669"/>
    <property type="project" value="TreeGrafter"/>
</dbReference>
<evidence type="ECO:0000256" key="5">
    <source>
        <dbReference type="ARBA" id="ARBA00022729"/>
    </source>
</evidence>
<evidence type="ECO:0000313" key="15">
    <source>
        <dbReference type="EMBL" id="SFO42296.1"/>
    </source>
</evidence>
<sequence length="610" mass="65074">MTRHHMASLLASTAILTTPAFAQELAFDLDPIIVEASSLTPVEQVRTGTNVEVLAGEDAGANDTRVVDRLARLPGVNVTSNGGLGGLGTIQVRGLPSRYVGVRINGIDVSDPSGTQNQFDFGGLTASGVDRVEVLKGSQSAIFGSEAIAGVVNITTFQPTELGFSGQVQAEAGSFDTYSGTLNLGYRTDRGFVALSYGRIETQGISSQSFNTEDDGFEQSTLHMSGEYAITDTFTVGGALLYRDGESEFDRSPFTLDTTGELFSEERGARVFATFEIAAITHTLSYSFFDIDRKDPGGVTTRFQGERQSISYLGSAELGAATTLNFGIDHTDEEIDNGAVTGSEDNTSITTELLFSPSDQVDLSAALRHDDNSGFGGQTSGRLTAVYRPQQDIAVRASVGTGYRAPSLFERFSAFGDPALQPEDSISYELGVEKTYGDRGFVKATVFYTDVDDLIDFDPGAVICGSGFGCFNQVPGTTTSKGIELSGEYMMADRFSVYGAYTYTDAETDGVRLTRTPKHDAVIGVSGAFTDRFSGYLDVRHVADVVPSAFAPAGNKVGDYTLVGAGLSYDVTDAAEIYVRMENLLDEDYETAGGFNQPGRALYGGLRVDF</sequence>
<dbReference type="InterPro" id="IPR000531">
    <property type="entry name" value="Beta-barrel_TonB"/>
</dbReference>
<keyword evidence="4 10" id="KW-0812">Transmembrane</keyword>
<feature type="domain" description="TonB-dependent receptor-like beta-barrel" evidence="13">
    <location>
        <begin position="170"/>
        <end position="584"/>
    </location>
</feature>
<dbReference type="Gene3D" id="2.170.130.10">
    <property type="entry name" value="TonB-dependent receptor, plug domain"/>
    <property type="match status" value="1"/>
</dbReference>